<dbReference type="Proteomes" id="UP001408356">
    <property type="component" value="Unassembled WGS sequence"/>
</dbReference>
<reference evidence="2 3" key="1">
    <citation type="journal article" date="2024" name="J. Plant Pathol.">
        <title>Sequence and assembly of the genome of Seiridium unicorne, isolate CBS 538.82, causal agent of cypress canker disease.</title>
        <authorList>
            <person name="Scali E."/>
            <person name="Rocca G.D."/>
            <person name="Danti R."/>
            <person name="Garbelotto M."/>
            <person name="Barberini S."/>
            <person name="Baroncelli R."/>
            <person name="Emiliani G."/>
        </authorList>
    </citation>
    <scope>NUCLEOTIDE SEQUENCE [LARGE SCALE GENOMIC DNA]</scope>
    <source>
        <strain evidence="2 3">BM-138-508</strain>
    </source>
</reference>
<keyword evidence="1" id="KW-0732">Signal</keyword>
<evidence type="ECO:0000256" key="1">
    <source>
        <dbReference type="SAM" id="SignalP"/>
    </source>
</evidence>
<organism evidence="2 3">
    <name type="scientific">Seiridium unicorne</name>
    <dbReference type="NCBI Taxonomy" id="138068"/>
    <lineage>
        <taxon>Eukaryota</taxon>
        <taxon>Fungi</taxon>
        <taxon>Dikarya</taxon>
        <taxon>Ascomycota</taxon>
        <taxon>Pezizomycotina</taxon>
        <taxon>Sordariomycetes</taxon>
        <taxon>Xylariomycetidae</taxon>
        <taxon>Amphisphaeriales</taxon>
        <taxon>Sporocadaceae</taxon>
        <taxon>Seiridium</taxon>
    </lineage>
</organism>
<proteinExistence type="predicted"/>
<accession>A0ABR2V451</accession>
<evidence type="ECO:0000313" key="2">
    <source>
        <dbReference type="EMBL" id="KAK9421393.1"/>
    </source>
</evidence>
<feature type="signal peptide" evidence="1">
    <location>
        <begin position="1"/>
        <end position="17"/>
    </location>
</feature>
<comment type="caution">
    <text evidence="2">The sequence shown here is derived from an EMBL/GenBank/DDBJ whole genome shotgun (WGS) entry which is preliminary data.</text>
</comment>
<protein>
    <submittedName>
        <fullName evidence="2">Small GTPase</fullName>
    </submittedName>
</protein>
<keyword evidence="3" id="KW-1185">Reference proteome</keyword>
<name>A0ABR2V451_9PEZI</name>
<evidence type="ECO:0000313" key="3">
    <source>
        <dbReference type="Proteomes" id="UP001408356"/>
    </source>
</evidence>
<gene>
    <name evidence="2" type="ORF">SUNI508_05931</name>
</gene>
<dbReference type="EMBL" id="JARVKF010000190">
    <property type="protein sequence ID" value="KAK9421393.1"/>
    <property type="molecule type" value="Genomic_DNA"/>
</dbReference>
<sequence>MRFLAIITPLMAAIIVAQPVAQPVDQPVDQPVEQSVDQPVDEAAIQAITQPLEVLLPPFSIGESAAKLRVIKRIEADVIETLKYANVGTLKERVRKIALAKCEIARAKVGGGLKFQEYCYRRVYPATLEQIERRSRFNAFEAVSTEPTEHV</sequence>
<feature type="chain" id="PRO_5046302439" evidence="1">
    <location>
        <begin position="18"/>
        <end position="151"/>
    </location>
</feature>